<proteinExistence type="predicted"/>
<evidence type="ECO:0000313" key="2">
    <source>
        <dbReference type="Proteomes" id="UP001163719"/>
    </source>
</evidence>
<evidence type="ECO:0000313" key="1">
    <source>
        <dbReference type="EMBL" id="MCW3160452.1"/>
    </source>
</evidence>
<dbReference type="EMBL" id="JAPDHV010000002">
    <property type="protein sequence ID" value="MCW3160452.1"/>
    <property type="molecule type" value="Genomic_DNA"/>
</dbReference>
<name>A0ABT3HL01_9FLAO</name>
<dbReference type="Proteomes" id="UP001163719">
    <property type="component" value="Unassembled WGS sequence"/>
</dbReference>
<comment type="caution">
    <text evidence="1">The sequence shown here is derived from an EMBL/GenBank/DDBJ whole genome shotgun (WGS) entry which is preliminary data.</text>
</comment>
<reference evidence="1" key="1">
    <citation type="submission" date="2022-10" db="EMBL/GenBank/DDBJ databases">
        <title>Chryseobacterium babae sp. nov. isolated from the gut of the beetle Oryctes rhinoceros, and Chryseobacterium kimseyorum sp. nov., isolated from a stick insect rearing cage.</title>
        <authorList>
            <person name="Shelomi M."/>
            <person name="Han C.-J."/>
            <person name="Chen W.-M."/>
            <person name="Chen H.-K."/>
            <person name="Liaw S.-J."/>
            <person name="Muhle E."/>
            <person name="Clermont D."/>
        </authorList>
    </citation>
    <scope>NUCLEOTIDE SEQUENCE</scope>
    <source>
        <strain evidence="1">WLa1L2M3</strain>
    </source>
</reference>
<accession>A0ABT3HL01</accession>
<protein>
    <submittedName>
        <fullName evidence="1">Uncharacterized protein</fullName>
    </submittedName>
</protein>
<organism evidence="1 2">
    <name type="scientific">Chryseobacterium oryctis</name>
    <dbReference type="NCBI Taxonomy" id="2952618"/>
    <lineage>
        <taxon>Bacteria</taxon>
        <taxon>Pseudomonadati</taxon>
        <taxon>Bacteroidota</taxon>
        <taxon>Flavobacteriia</taxon>
        <taxon>Flavobacteriales</taxon>
        <taxon>Weeksellaceae</taxon>
        <taxon>Chryseobacterium group</taxon>
        <taxon>Chryseobacterium</taxon>
    </lineage>
</organism>
<dbReference type="RefSeq" id="WP_264742410.1">
    <property type="nucleotide sequence ID" value="NZ_JAPDHV010000002.1"/>
</dbReference>
<keyword evidence="2" id="KW-1185">Reference proteome</keyword>
<sequence length="159" mass="18662">MKKLLLIFCTIVFSLSYSQKKESQRFSTNKRLLNKMLKKNGNVFELIAPGGNVSYIWTYSSNMITIYSLIQGKKKSLNSYPLNDSNLEWLIQKDFKQYRLPDCQVVDGRLLIINIINKEESNKLIEKEYSIDIECLKETEFNSIFYKKLSNDMKTYKIG</sequence>
<gene>
    <name evidence="1" type="ORF">OH806_04140</name>
</gene>